<comment type="caution">
    <text evidence="1">The sequence shown here is derived from an EMBL/GenBank/DDBJ whole genome shotgun (WGS) entry which is preliminary data.</text>
</comment>
<dbReference type="Proteomes" id="UP000568751">
    <property type="component" value="Unassembled WGS sequence"/>
</dbReference>
<organism evidence="1 2">
    <name type="scientific">Candidatus Thiodubiliella endoseptemdiera</name>
    <dbReference type="NCBI Taxonomy" id="2738886"/>
    <lineage>
        <taxon>Bacteria</taxon>
        <taxon>Pseudomonadati</taxon>
        <taxon>Pseudomonadota</taxon>
        <taxon>Gammaproteobacteria</taxon>
        <taxon>Candidatus Pseudothioglobaceae</taxon>
        <taxon>Candidatus Thiodubiliella</taxon>
    </lineage>
</organism>
<protein>
    <recommendedName>
        <fullName evidence="3">HipA N-terminal subdomain 1 domain-containing protein</fullName>
    </recommendedName>
</protein>
<dbReference type="EMBL" id="JACCHT010000001">
    <property type="protein sequence ID" value="NYT26966.1"/>
    <property type="molecule type" value="Genomic_DNA"/>
</dbReference>
<proteinExistence type="predicted"/>
<sequence length="125" mass="14589">MCQELILSWEDVKTKQWFPIGRLLKEQDVYSFSYVNGVNQAKEKGFTSLASMPDFNQKYYYDDIFPLFKNRILNKSRPDREEFLSWLNINPDNSGFKELAKTGGLKATDNLFLFPMPVKKTTNTS</sequence>
<accession>A0A853F057</accession>
<dbReference type="AlphaFoldDB" id="A0A853F057"/>
<evidence type="ECO:0008006" key="3">
    <source>
        <dbReference type="Google" id="ProtNLM"/>
    </source>
</evidence>
<gene>
    <name evidence="1" type="ORF">H0A76_03050</name>
</gene>
<name>A0A853F057_9GAMM</name>
<evidence type="ECO:0000313" key="2">
    <source>
        <dbReference type="Proteomes" id="UP000568751"/>
    </source>
</evidence>
<reference evidence="1 2" key="1">
    <citation type="submission" date="2020-05" db="EMBL/GenBank/DDBJ databases">
        <title>Horizontal transmission and recombination maintain forever young bacterial symbiont genomes.</title>
        <authorList>
            <person name="Russell S.L."/>
            <person name="Pepper-Tunick E."/>
            <person name="Svedberg J."/>
            <person name="Byrne A."/>
            <person name="Ruelas Castillo J."/>
            <person name="Vollmers C."/>
            <person name="Beinart R.A."/>
            <person name="Corbett-Detig R."/>
        </authorList>
    </citation>
    <scope>NUCLEOTIDE SEQUENCE [LARGE SCALE GENOMIC DNA]</scope>
    <source>
        <strain evidence="1">455</strain>
    </source>
</reference>
<evidence type="ECO:0000313" key="1">
    <source>
        <dbReference type="EMBL" id="NYT26966.1"/>
    </source>
</evidence>